<dbReference type="PROSITE" id="PS50827">
    <property type="entry name" value="DDT"/>
    <property type="match status" value="1"/>
</dbReference>
<dbReference type="PANTHER" id="PTHR14296">
    <property type="entry name" value="REMODELING AND SPACING FACTOR 1"/>
    <property type="match status" value="1"/>
</dbReference>
<evidence type="ECO:0000256" key="3">
    <source>
        <dbReference type="SAM" id="MobiDB-lite"/>
    </source>
</evidence>
<dbReference type="Proteomes" id="UP001497623">
    <property type="component" value="Unassembled WGS sequence"/>
</dbReference>
<feature type="compositionally biased region" description="Basic and acidic residues" evidence="3">
    <location>
        <begin position="297"/>
        <end position="335"/>
    </location>
</feature>
<feature type="compositionally biased region" description="Low complexity" evidence="3">
    <location>
        <begin position="1390"/>
        <end position="1399"/>
    </location>
</feature>
<feature type="region of interest" description="Disordered" evidence="3">
    <location>
        <begin position="774"/>
        <end position="895"/>
    </location>
</feature>
<dbReference type="EMBL" id="CAXKWB010001631">
    <property type="protein sequence ID" value="CAL4064997.1"/>
    <property type="molecule type" value="Genomic_DNA"/>
</dbReference>
<organism evidence="5 6">
    <name type="scientific">Meganyctiphanes norvegica</name>
    <name type="common">Northern krill</name>
    <name type="synonym">Thysanopoda norvegica</name>
    <dbReference type="NCBI Taxonomy" id="48144"/>
    <lineage>
        <taxon>Eukaryota</taxon>
        <taxon>Metazoa</taxon>
        <taxon>Ecdysozoa</taxon>
        <taxon>Arthropoda</taxon>
        <taxon>Crustacea</taxon>
        <taxon>Multicrustacea</taxon>
        <taxon>Malacostraca</taxon>
        <taxon>Eumalacostraca</taxon>
        <taxon>Eucarida</taxon>
        <taxon>Euphausiacea</taxon>
        <taxon>Euphausiidae</taxon>
        <taxon>Meganyctiphanes</taxon>
    </lineage>
</organism>
<evidence type="ECO:0000259" key="4">
    <source>
        <dbReference type="PROSITE" id="PS50827"/>
    </source>
</evidence>
<feature type="compositionally biased region" description="Basic and acidic residues" evidence="3">
    <location>
        <begin position="1256"/>
        <end position="1317"/>
    </location>
</feature>
<dbReference type="GO" id="GO:0045892">
    <property type="term" value="P:negative regulation of DNA-templated transcription"/>
    <property type="evidence" value="ECO:0007669"/>
    <property type="project" value="TreeGrafter"/>
</dbReference>
<keyword evidence="2" id="KW-0539">Nucleus</keyword>
<evidence type="ECO:0000256" key="2">
    <source>
        <dbReference type="ARBA" id="ARBA00023242"/>
    </source>
</evidence>
<protein>
    <recommendedName>
        <fullName evidence="4">DDT domain-containing protein</fullName>
    </recommendedName>
</protein>
<feature type="region of interest" description="Disordered" evidence="3">
    <location>
        <begin position="916"/>
        <end position="992"/>
    </location>
</feature>
<feature type="compositionally biased region" description="Basic and acidic residues" evidence="3">
    <location>
        <begin position="957"/>
        <end position="976"/>
    </location>
</feature>
<keyword evidence="6" id="KW-1185">Reference proteome</keyword>
<comment type="subcellular location">
    <subcellularLocation>
        <location evidence="1">Nucleus</location>
    </subcellularLocation>
</comment>
<feature type="region of interest" description="Disordered" evidence="3">
    <location>
        <begin position="545"/>
        <end position="653"/>
    </location>
</feature>
<sequence>MASNEEELCTSYPDFAVICSFIENFGEKLGLNLPNIEEFQKILEDTVNVSDQLIQTVLQLLRRLNKSVQLDKWERGLQRYAHTYSVQDGWELERFGFKQSKLEVKIRVVKNLLESQFDSSKKFKDKVNLMTANELRLQPNGRDKHGVSYWCQLDEQANLRIYSDDQDEESWSLIARNREELVALIQKLESESPPCASREMSVDGSISGTVTPMGLSNAPTPVESAAPTPVASGRTSPVIDTGQEKDNAKLEEKDQEKNIVEIKQTKENTDTKDKNITGANQDENSLERRVIKSLEEKGMTLKEETIKNEFLENKSPFKDKEDKNDDNKLIEDKDPASNVEIKINEKKVKEEEKDSKKVLQEEKETESSQKELSENTIKSEENSKELIKNPVKGADKDKIRKIEKESMQKEFIENQVKNEKTSKVTIKMADKEAENEKNLKLENEPATKEVRENQVKNEETSKEKNIKADKEEENYKRPKLEKESTPKKVSENEVKNEKTSKESSTNPVKEAEKDVKVAGKDIGKTLQKEFSQNEVSVNQVKIEKNSKELIKNPVKEADKNVKDAEKDKIKKIEKESSQKELIENQVKNEESSKEIVKNPVKEAENNKSKKIEKESTAENNQSKKIEKEFPQKEVIEHRGKNEKTCKDSNKNPVKTCSEILNTKKDENIKTSNESVDKKVDIESSNTGINVENREKDKKCDRINIAQIPTESLAKSAESNLNSNIDAQKTKSLECSTSNIKLVNSPSQNQEETTEFLSKINEDISSLKNTNLVPKTSSIVAKIESKDEPALKKQKTHHEEESVSQNATKDIKKSTVKQIDFQNAEFGKKDIEESSQSTSLGNDKKLEKNNICEVKTKSDNEKSIDVKEKSDISDKDSSNLDKKPILLKSKTFESKPELTVNEDSKIFEIETRFSEADKKSYEEKNKTERERIASLKPLEKSSDSPKQDSVCDISKVTKSTELEKNPKKDSPLVDSENKTTVSNNKSIDSDKNSDCFQLTLKKTSPSNQLISKLADSDKKPVESDKKKCVEPEKVEDVEGALELMFGGITESEENSADTVSGEDVKDSKSKLSKDSDVGEAIEEPVLIVKGDGEGALCNAGNPLFMDINSDIGCSSLRTNKPWWECFDNYDDTPGDLIEEEVMYFWGQGNGADCDAGNNGDETENKSDSKNQSDGNNKAQIKEKKGQIENAFKDNESLRKKSESNDENKEEKADSKVNGVKNEKKEDKKDGSENKGKECDMKCGENEKQSSANVGKSNVDKNEKLDNCLEKNKDFTSDKTENGTVLEKEPLEKENVQKLKASKKTETVNEKKNKSKEENEEKCDIEESQNSVDSKSQGRSSRTRGRAAKKSSNNIEKDEDEEVFTPSRGRRGRLVQKQNVEEEPTPSRPSRRAASVRAAAVKSQNIIEDDEMESKDSAKGRGRPKRTGKASKEEPEKEKVDKTPKNR</sequence>
<feature type="compositionally biased region" description="Basic and acidic residues" evidence="3">
    <location>
        <begin position="342"/>
        <end position="501"/>
    </location>
</feature>
<feature type="region of interest" description="Disordered" evidence="3">
    <location>
        <begin position="1153"/>
        <end position="1445"/>
    </location>
</feature>
<feature type="compositionally biased region" description="Basic and acidic residues" evidence="3">
    <location>
        <begin position="545"/>
        <end position="649"/>
    </location>
</feature>
<feature type="non-terminal residue" evidence="5">
    <location>
        <position position="1445"/>
    </location>
</feature>
<feature type="region of interest" description="Disordered" evidence="3">
    <location>
        <begin position="297"/>
        <end position="516"/>
    </location>
</feature>
<feature type="compositionally biased region" description="Basic and acidic residues" evidence="3">
    <location>
        <begin position="1061"/>
        <end position="1075"/>
    </location>
</feature>
<proteinExistence type="predicted"/>
<feature type="region of interest" description="Disordered" evidence="3">
    <location>
        <begin position="192"/>
        <end position="284"/>
    </location>
</feature>
<feature type="compositionally biased region" description="Basic and acidic residues" evidence="3">
    <location>
        <begin position="841"/>
        <end position="895"/>
    </location>
</feature>
<feature type="compositionally biased region" description="Basic and acidic residues" evidence="3">
    <location>
        <begin position="242"/>
        <end position="275"/>
    </location>
</feature>
<feature type="compositionally biased region" description="Basic and acidic residues" evidence="3">
    <location>
        <begin position="1013"/>
        <end position="1032"/>
    </location>
</feature>
<dbReference type="GO" id="GO:0042393">
    <property type="term" value="F:histone binding"/>
    <property type="evidence" value="ECO:0007669"/>
    <property type="project" value="TreeGrafter"/>
</dbReference>
<dbReference type="InterPro" id="IPR028938">
    <property type="entry name" value="Rsf1-like"/>
</dbReference>
<feature type="compositionally biased region" description="Basic and acidic residues" evidence="3">
    <location>
        <begin position="1178"/>
        <end position="1246"/>
    </location>
</feature>
<dbReference type="InterPro" id="IPR018501">
    <property type="entry name" value="DDT_dom"/>
</dbReference>
<feature type="compositionally biased region" description="Polar residues" evidence="3">
    <location>
        <begin position="1326"/>
        <end position="1338"/>
    </location>
</feature>
<dbReference type="GO" id="GO:0031213">
    <property type="term" value="C:RSF complex"/>
    <property type="evidence" value="ECO:0007669"/>
    <property type="project" value="InterPro"/>
</dbReference>
<name>A0AAV2PXR7_MEGNR</name>
<accession>A0AAV2PXR7</accession>
<evidence type="ECO:0000313" key="5">
    <source>
        <dbReference type="EMBL" id="CAL4064997.1"/>
    </source>
</evidence>
<feature type="compositionally biased region" description="Basic and acidic residues" evidence="3">
    <location>
        <begin position="1428"/>
        <end position="1445"/>
    </location>
</feature>
<evidence type="ECO:0000313" key="6">
    <source>
        <dbReference type="Proteomes" id="UP001497623"/>
    </source>
</evidence>
<reference evidence="5 6" key="1">
    <citation type="submission" date="2024-05" db="EMBL/GenBank/DDBJ databases">
        <authorList>
            <person name="Wallberg A."/>
        </authorList>
    </citation>
    <scope>NUCLEOTIDE SEQUENCE [LARGE SCALE GENOMIC DNA]</scope>
</reference>
<feature type="compositionally biased region" description="Basic and acidic residues" evidence="3">
    <location>
        <begin position="916"/>
        <end position="945"/>
    </location>
</feature>
<feature type="region of interest" description="Disordered" evidence="3">
    <location>
        <begin position="1046"/>
        <end position="1075"/>
    </location>
</feature>
<gene>
    <name evidence="5" type="ORF">MNOR_LOCUS4455</name>
</gene>
<dbReference type="PANTHER" id="PTHR14296:SF16">
    <property type="entry name" value="REMODELING AND SPACING FACTOR 1"/>
    <property type="match status" value="1"/>
</dbReference>
<feature type="region of interest" description="Disordered" evidence="3">
    <location>
        <begin position="1006"/>
        <end position="1032"/>
    </location>
</feature>
<feature type="compositionally biased region" description="Basic and acidic residues" evidence="3">
    <location>
        <begin position="782"/>
        <end position="800"/>
    </location>
</feature>
<evidence type="ECO:0000256" key="1">
    <source>
        <dbReference type="ARBA" id="ARBA00004123"/>
    </source>
</evidence>
<feature type="domain" description="DDT" evidence="4">
    <location>
        <begin position="9"/>
        <end position="70"/>
    </location>
</feature>
<feature type="compositionally biased region" description="Basic residues" evidence="3">
    <location>
        <begin position="1418"/>
        <end position="1427"/>
    </location>
</feature>
<comment type="caution">
    <text evidence="5">The sequence shown here is derived from an EMBL/GenBank/DDBJ whole genome shotgun (WGS) entry which is preliminary data.</text>
</comment>